<dbReference type="Proteomes" id="UP000321197">
    <property type="component" value="Unassembled WGS sequence"/>
</dbReference>
<proteinExistence type="predicted"/>
<keyword evidence="6" id="KW-0479">Metal-binding</keyword>
<dbReference type="EMBL" id="BJXL01000003">
    <property type="protein sequence ID" value="GEM82045.1"/>
    <property type="molecule type" value="Genomic_DNA"/>
</dbReference>
<dbReference type="GO" id="GO:0016740">
    <property type="term" value="F:transferase activity"/>
    <property type="evidence" value="ECO:0007669"/>
    <property type="project" value="UniProtKB-KW"/>
</dbReference>
<keyword evidence="5 11" id="KW-0808">Transferase</keyword>
<accession>A0A511QXE3</accession>
<keyword evidence="4" id="KW-0285">Flavoprotein</keyword>
<evidence type="ECO:0000256" key="10">
    <source>
        <dbReference type="ARBA" id="ARBA00048540"/>
    </source>
</evidence>
<evidence type="ECO:0000256" key="7">
    <source>
        <dbReference type="ARBA" id="ARBA00022827"/>
    </source>
</evidence>
<sequence>MPLAFHTLLKPRSQRYRARYEAVLGTALELQLQADGPRQARAAETAVLAEIERLEGIFSSYLPASELSRWQARGSARVSPELRHLLYEAESWRAHTYGAFNPAAAALQTLYAQNPQPGEAELEALRAALQGPLWRLEGQEAHKITPLPLTFNALAKGLIADRAAQAALRVGGLEVLLNLGGDLRHLGQQRVRVAVAHPFSPADNAPPLARLWVCNQGVATSGPSQRGVHLFDPRTGQPATQVVQATVVAPSAATADVLATAFCVLEPMLSLALAEVFGVGCLLVEASGQTHSNPRFEQQRIH</sequence>
<evidence type="ECO:0000256" key="4">
    <source>
        <dbReference type="ARBA" id="ARBA00022630"/>
    </source>
</evidence>
<dbReference type="GO" id="GO:0046872">
    <property type="term" value="F:metal ion binding"/>
    <property type="evidence" value="ECO:0007669"/>
    <property type="project" value="UniProtKB-KW"/>
</dbReference>
<evidence type="ECO:0000256" key="8">
    <source>
        <dbReference type="ARBA" id="ARBA00022842"/>
    </source>
</evidence>
<gene>
    <name evidence="11" type="ORF">MHY01S_02110</name>
</gene>
<dbReference type="PANTHER" id="PTHR30040:SF2">
    <property type="entry name" value="FAD:PROTEIN FMN TRANSFERASE"/>
    <property type="match status" value="1"/>
</dbReference>
<evidence type="ECO:0000256" key="6">
    <source>
        <dbReference type="ARBA" id="ARBA00022723"/>
    </source>
</evidence>
<dbReference type="OrthoDB" id="9778595at2"/>
<evidence type="ECO:0000256" key="2">
    <source>
        <dbReference type="ARBA" id="ARBA00011955"/>
    </source>
</evidence>
<evidence type="ECO:0000256" key="5">
    <source>
        <dbReference type="ARBA" id="ARBA00022679"/>
    </source>
</evidence>
<evidence type="ECO:0000313" key="12">
    <source>
        <dbReference type="Proteomes" id="UP000321197"/>
    </source>
</evidence>
<dbReference type="Gene3D" id="3.10.520.10">
    <property type="entry name" value="ApbE-like domains"/>
    <property type="match status" value="1"/>
</dbReference>
<comment type="caution">
    <text evidence="11">The sequence shown here is derived from an EMBL/GenBank/DDBJ whole genome shotgun (WGS) entry which is preliminary data.</text>
</comment>
<keyword evidence="7" id="KW-0274">FAD</keyword>
<evidence type="ECO:0000256" key="9">
    <source>
        <dbReference type="ARBA" id="ARBA00031306"/>
    </source>
</evidence>
<dbReference type="SUPFAM" id="SSF143631">
    <property type="entry name" value="ApbE-like"/>
    <property type="match status" value="1"/>
</dbReference>
<reference evidence="11 12" key="1">
    <citation type="submission" date="2019-07" db="EMBL/GenBank/DDBJ databases">
        <title>Whole genome shotgun sequence of Meiothermus hypogaeus NBRC 106114.</title>
        <authorList>
            <person name="Hosoyama A."/>
            <person name="Uohara A."/>
            <person name="Ohji S."/>
            <person name="Ichikawa N."/>
        </authorList>
    </citation>
    <scope>NUCLEOTIDE SEQUENCE [LARGE SCALE GENOMIC DNA]</scope>
    <source>
        <strain evidence="11 12">NBRC 106114</strain>
    </source>
</reference>
<dbReference type="InterPro" id="IPR024932">
    <property type="entry name" value="ApbE"/>
</dbReference>
<protein>
    <recommendedName>
        <fullName evidence="3">FAD:protein FMN transferase</fullName>
        <ecNumber evidence="2">2.7.1.180</ecNumber>
    </recommendedName>
    <alternativeName>
        <fullName evidence="9">Flavin transferase</fullName>
    </alternativeName>
</protein>
<dbReference type="RefSeq" id="WP_119339653.1">
    <property type="nucleotide sequence ID" value="NZ_BJXL01000003.1"/>
</dbReference>
<name>A0A511QXE3_9DEIN</name>
<dbReference type="Pfam" id="PF02424">
    <property type="entry name" value="ApbE"/>
    <property type="match status" value="1"/>
</dbReference>
<dbReference type="EC" id="2.7.1.180" evidence="2"/>
<dbReference type="PANTHER" id="PTHR30040">
    <property type="entry name" value="THIAMINE BIOSYNTHESIS LIPOPROTEIN APBE"/>
    <property type="match status" value="1"/>
</dbReference>
<evidence type="ECO:0000256" key="1">
    <source>
        <dbReference type="ARBA" id="ARBA00001946"/>
    </source>
</evidence>
<keyword evidence="8" id="KW-0460">Magnesium</keyword>
<comment type="catalytic activity">
    <reaction evidence="10">
        <text>L-threonyl-[protein] + FAD = FMN-L-threonyl-[protein] + AMP + H(+)</text>
        <dbReference type="Rhea" id="RHEA:36847"/>
        <dbReference type="Rhea" id="RHEA-COMP:11060"/>
        <dbReference type="Rhea" id="RHEA-COMP:11061"/>
        <dbReference type="ChEBI" id="CHEBI:15378"/>
        <dbReference type="ChEBI" id="CHEBI:30013"/>
        <dbReference type="ChEBI" id="CHEBI:57692"/>
        <dbReference type="ChEBI" id="CHEBI:74257"/>
        <dbReference type="ChEBI" id="CHEBI:456215"/>
        <dbReference type="EC" id="2.7.1.180"/>
    </reaction>
</comment>
<dbReference type="InterPro" id="IPR003374">
    <property type="entry name" value="ApbE-like_sf"/>
</dbReference>
<dbReference type="AlphaFoldDB" id="A0A511QXE3"/>
<evidence type="ECO:0000313" key="11">
    <source>
        <dbReference type="EMBL" id="GEM82045.1"/>
    </source>
</evidence>
<evidence type="ECO:0000256" key="3">
    <source>
        <dbReference type="ARBA" id="ARBA00016337"/>
    </source>
</evidence>
<comment type="cofactor">
    <cofactor evidence="1">
        <name>Mg(2+)</name>
        <dbReference type="ChEBI" id="CHEBI:18420"/>
    </cofactor>
</comment>
<organism evidence="11 12">
    <name type="scientific">Meiothermus hypogaeus NBRC 106114</name>
    <dbReference type="NCBI Taxonomy" id="1227553"/>
    <lineage>
        <taxon>Bacteria</taxon>
        <taxon>Thermotogati</taxon>
        <taxon>Deinococcota</taxon>
        <taxon>Deinococci</taxon>
        <taxon>Thermales</taxon>
        <taxon>Thermaceae</taxon>
        <taxon>Meiothermus</taxon>
    </lineage>
</organism>